<organism evidence="2 3">
    <name type="scientific">Candidatus Brocadia carolinensis</name>
    <dbReference type="NCBI Taxonomy" id="1004156"/>
    <lineage>
        <taxon>Bacteria</taxon>
        <taxon>Pseudomonadati</taxon>
        <taxon>Planctomycetota</taxon>
        <taxon>Candidatus Brocadiia</taxon>
        <taxon>Candidatus Brocadiales</taxon>
        <taxon>Candidatus Brocadiaceae</taxon>
        <taxon>Candidatus Brocadia</taxon>
    </lineage>
</organism>
<dbReference type="SMART" id="SM00746">
    <property type="entry name" value="TRASH"/>
    <property type="match status" value="1"/>
</dbReference>
<dbReference type="AlphaFoldDB" id="A0A1V4AR50"/>
<sequence length="105" mass="11206">MKRIGYFVGIIAIVGMILASYTGKATAGSSCCGTKEASAAEKADAKCLVCGKAVEKDKGVKVECEGKSVTLCCNDCAAAFKKDPCKFCDDEKCDKRKEHHKEGHH</sequence>
<accession>A0A1V4AR50</accession>
<reference evidence="2 3" key="1">
    <citation type="journal article" date="2017" name="Water Res.">
        <title>Discovery and metagenomic analysis of an anammox bacterial enrichment related to Candidatus "Brocadia caroliniensis" in a full-scale glycerol-fed nitritation-denitritation separate centrate treatment process.</title>
        <authorList>
            <person name="Park H."/>
            <person name="Brotto A.C."/>
            <person name="van Loosdrecht M.C."/>
            <person name="Chandran K."/>
        </authorList>
    </citation>
    <scope>NUCLEOTIDE SEQUENCE [LARGE SCALE GENOMIC DNA]</scope>
    <source>
        <strain evidence="2">26THWARD</strain>
    </source>
</reference>
<dbReference type="InterPro" id="IPR011017">
    <property type="entry name" value="TRASH_dom"/>
</dbReference>
<evidence type="ECO:0000313" key="3">
    <source>
        <dbReference type="Proteomes" id="UP000189681"/>
    </source>
</evidence>
<dbReference type="EMBL" id="AYTS01000127">
    <property type="protein sequence ID" value="OOP55613.1"/>
    <property type="molecule type" value="Genomic_DNA"/>
</dbReference>
<protein>
    <recommendedName>
        <fullName evidence="1">TRASH domain-containing protein</fullName>
    </recommendedName>
</protein>
<dbReference type="Proteomes" id="UP000189681">
    <property type="component" value="Unassembled WGS sequence"/>
</dbReference>
<evidence type="ECO:0000313" key="2">
    <source>
        <dbReference type="EMBL" id="OOP55613.1"/>
    </source>
</evidence>
<name>A0A1V4AR50_9BACT</name>
<gene>
    <name evidence="2" type="ORF">AYP45_13745</name>
</gene>
<comment type="caution">
    <text evidence="2">The sequence shown here is derived from an EMBL/GenBank/DDBJ whole genome shotgun (WGS) entry which is preliminary data.</text>
</comment>
<evidence type="ECO:0000259" key="1">
    <source>
        <dbReference type="SMART" id="SM00746"/>
    </source>
</evidence>
<proteinExistence type="predicted"/>
<feature type="domain" description="TRASH" evidence="1">
    <location>
        <begin position="47"/>
        <end position="84"/>
    </location>
</feature>